<dbReference type="Pfam" id="PF04883">
    <property type="entry name" value="HK97-gp10_like"/>
    <property type="match status" value="1"/>
</dbReference>
<evidence type="ECO:0000313" key="1">
    <source>
        <dbReference type="EMBL" id="APD19249.1"/>
    </source>
</evidence>
<dbReference type="EMBL" id="KY130461">
    <property type="protein sequence ID" value="APD19249.1"/>
    <property type="molecule type" value="Genomic_DNA"/>
</dbReference>
<keyword evidence="2" id="KW-1185">Reference proteome</keyword>
<gene>
    <name evidence="1" type="ORF">SEA_TAPTIC_19</name>
</gene>
<reference evidence="1 2" key="1">
    <citation type="submission" date="2016-11" db="EMBL/GenBank/DDBJ databases">
        <authorList>
            <person name="Seier E.R."/>
            <person name="Hipwell C.M."/>
            <person name="Kelliher A.B."/>
            <person name="Lando N.A."/>
            <person name="Tsaousis B.E."/>
            <person name="Esposito E.C."/>
            <person name="Heckman E.L."/>
            <person name="Mageeney C.M."/>
            <person name="Kenna M.A."/>
            <person name="Ware V.C."/>
            <person name="Garlena R.A."/>
            <person name="Russell D.A."/>
            <person name="Pope W.H."/>
            <person name="Jacobs-Sera D."/>
            <person name="Hendrix R.W."/>
            <person name="Hatfull G.F."/>
        </authorList>
    </citation>
    <scope>NUCLEOTIDE SEQUENCE [LARGE SCALE GENOMIC DNA]</scope>
</reference>
<sequence>MAARVRFERNEPEFDRQVTAIAARSMRRLQRRVATQARQDVPVRTGHLGRSIGEGRVQPTGLRTVSGSVHAMADYALYVHEGTGGPSRRIYPRRAKALRFNIGGRVLYRAWVRGVRARPFLRNAALRIATQETSRT</sequence>
<dbReference type="InterPro" id="IPR010064">
    <property type="entry name" value="HK97-gp10_tail"/>
</dbReference>
<protein>
    <submittedName>
        <fullName evidence="1">Tail assembly chaperone</fullName>
    </submittedName>
</protein>
<proteinExistence type="predicted"/>
<evidence type="ECO:0000313" key="2">
    <source>
        <dbReference type="Proteomes" id="UP000225735"/>
    </source>
</evidence>
<accession>A0A1J0MDS9</accession>
<name>A0A1J0MDS9_9CAUD</name>
<dbReference type="Proteomes" id="UP000225735">
    <property type="component" value="Segment"/>
</dbReference>
<organism evidence="1 2">
    <name type="scientific">Mycobacterium phage Taptic</name>
    <dbReference type="NCBI Taxonomy" id="1920305"/>
    <lineage>
        <taxon>Viruses</taxon>
        <taxon>Duplodnaviria</taxon>
        <taxon>Heunggongvirae</taxon>
        <taxon>Uroviricota</taxon>
        <taxon>Caudoviricetes</taxon>
        <taxon>Northamptonvirus</taxon>
        <taxon>Northamptonvirus taptic</taxon>
    </lineage>
</organism>